<dbReference type="PANTHER" id="PTHR43820">
    <property type="entry name" value="HIGH-AFFINITY BRANCHED-CHAIN AMINO ACID TRANSPORT ATP-BINDING PROTEIN LIVF"/>
    <property type="match status" value="1"/>
</dbReference>
<sequence length="239" mass="25871">MSLIETKNLTAFYGDFQALFGVDLVLNPGETIAVIGANGAGKSTLMRSIAGVLRNQPDAIRHKNEPIGALAAPDVMARGIALVPEGRRLFPSLTVEENLLVGRHGRKVSGPWSLETVYELFPILRERRRNPSTALSGGQQQMVAIGRALMSNPEVLLCDELSLGLAPVVIKDIYAAFPRIRETGAAIVIVEQDIAQALQVADRVYCMMEGRVTLEGRPAELDRADIHAAYFGAEPNELA</sequence>
<dbReference type="GO" id="GO:0015658">
    <property type="term" value="F:branched-chain amino acid transmembrane transporter activity"/>
    <property type="evidence" value="ECO:0007669"/>
    <property type="project" value="TreeGrafter"/>
</dbReference>
<dbReference type="PROSITE" id="PS50893">
    <property type="entry name" value="ABC_TRANSPORTER_2"/>
    <property type="match status" value="1"/>
</dbReference>
<protein>
    <submittedName>
        <fullName evidence="7">ABC transporter ATP-binding protein</fullName>
    </submittedName>
</protein>
<name>A0A4S8QCM0_9HYPH</name>
<dbReference type="InterPro" id="IPR017871">
    <property type="entry name" value="ABC_transporter-like_CS"/>
</dbReference>
<keyword evidence="3" id="KW-0547">Nucleotide-binding</keyword>
<dbReference type="PROSITE" id="PS00211">
    <property type="entry name" value="ABC_TRANSPORTER_1"/>
    <property type="match status" value="1"/>
</dbReference>
<accession>A0A4S8QCM0</accession>
<dbReference type="CDD" id="cd03224">
    <property type="entry name" value="ABC_TM1139_LivF_branched"/>
    <property type="match status" value="1"/>
</dbReference>
<comment type="similarity">
    <text evidence="1">Belongs to the ABC transporter superfamily.</text>
</comment>
<comment type="caution">
    <text evidence="7">The sequence shown here is derived from an EMBL/GenBank/DDBJ whole genome shotgun (WGS) entry which is preliminary data.</text>
</comment>
<dbReference type="GO" id="GO:0015807">
    <property type="term" value="P:L-amino acid transport"/>
    <property type="evidence" value="ECO:0007669"/>
    <property type="project" value="TreeGrafter"/>
</dbReference>
<dbReference type="SUPFAM" id="SSF52540">
    <property type="entry name" value="P-loop containing nucleoside triphosphate hydrolases"/>
    <property type="match status" value="1"/>
</dbReference>
<keyword evidence="4 7" id="KW-0067">ATP-binding</keyword>
<proteinExistence type="inferred from homology"/>
<organism evidence="7 8">
    <name type="scientific">Rhizobium rosettiformans W3</name>
    <dbReference type="NCBI Taxonomy" id="538378"/>
    <lineage>
        <taxon>Bacteria</taxon>
        <taxon>Pseudomonadati</taxon>
        <taxon>Pseudomonadota</taxon>
        <taxon>Alphaproteobacteria</taxon>
        <taxon>Hyphomicrobiales</taxon>
        <taxon>Rhizobiaceae</taxon>
        <taxon>Rhizobium/Agrobacterium group</taxon>
        <taxon>Rhizobium</taxon>
    </lineage>
</organism>
<dbReference type="AlphaFoldDB" id="A0A4S8QCM0"/>
<dbReference type="Pfam" id="PF00005">
    <property type="entry name" value="ABC_tran"/>
    <property type="match status" value="1"/>
</dbReference>
<evidence type="ECO:0000313" key="8">
    <source>
        <dbReference type="Proteomes" id="UP000307378"/>
    </source>
</evidence>
<evidence type="ECO:0000256" key="1">
    <source>
        <dbReference type="ARBA" id="ARBA00005417"/>
    </source>
</evidence>
<keyword evidence="2" id="KW-0813">Transport</keyword>
<keyword evidence="5" id="KW-0029">Amino-acid transport</keyword>
<dbReference type="Proteomes" id="UP000307378">
    <property type="component" value="Unassembled WGS sequence"/>
</dbReference>
<dbReference type="GO" id="GO:0005524">
    <property type="term" value="F:ATP binding"/>
    <property type="evidence" value="ECO:0007669"/>
    <property type="project" value="UniProtKB-KW"/>
</dbReference>
<dbReference type="InterPro" id="IPR027417">
    <property type="entry name" value="P-loop_NTPase"/>
</dbReference>
<dbReference type="InterPro" id="IPR003593">
    <property type="entry name" value="AAA+_ATPase"/>
</dbReference>
<dbReference type="PANTHER" id="PTHR43820:SF5">
    <property type="entry name" value="HIGH-AFFINITY BRANCHED-CHAIN AMINO ACID TRANSPORT ATP-BINDING PROTEIN"/>
    <property type="match status" value="1"/>
</dbReference>
<dbReference type="SMART" id="SM00382">
    <property type="entry name" value="AAA"/>
    <property type="match status" value="1"/>
</dbReference>
<dbReference type="EMBL" id="STGU01000001">
    <property type="protein sequence ID" value="THV38819.1"/>
    <property type="molecule type" value="Genomic_DNA"/>
</dbReference>
<evidence type="ECO:0000256" key="4">
    <source>
        <dbReference type="ARBA" id="ARBA00022840"/>
    </source>
</evidence>
<gene>
    <name evidence="7" type="ORF">FAA86_00125</name>
</gene>
<dbReference type="RefSeq" id="WP_136537828.1">
    <property type="nucleotide sequence ID" value="NZ_STGU01000001.1"/>
</dbReference>
<evidence type="ECO:0000256" key="3">
    <source>
        <dbReference type="ARBA" id="ARBA00022741"/>
    </source>
</evidence>
<feature type="domain" description="ABC transporter" evidence="6">
    <location>
        <begin position="4"/>
        <end position="234"/>
    </location>
</feature>
<evidence type="ECO:0000259" key="6">
    <source>
        <dbReference type="PROSITE" id="PS50893"/>
    </source>
</evidence>
<dbReference type="InterPro" id="IPR052156">
    <property type="entry name" value="BCAA_Transport_ATP-bd_LivF"/>
</dbReference>
<evidence type="ECO:0000256" key="2">
    <source>
        <dbReference type="ARBA" id="ARBA00022448"/>
    </source>
</evidence>
<dbReference type="GO" id="GO:0016887">
    <property type="term" value="F:ATP hydrolysis activity"/>
    <property type="evidence" value="ECO:0007669"/>
    <property type="project" value="InterPro"/>
</dbReference>
<dbReference type="Gene3D" id="3.40.50.300">
    <property type="entry name" value="P-loop containing nucleotide triphosphate hydrolases"/>
    <property type="match status" value="1"/>
</dbReference>
<dbReference type="InterPro" id="IPR003439">
    <property type="entry name" value="ABC_transporter-like_ATP-bd"/>
</dbReference>
<evidence type="ECO:0000313" key="7">
    <source>
        <dbReference type="EMBL" id="THV38819.1"/>
    </source>
</evidence>
<evidence type="ECO:0000256" key="5">
    <source>
        <dbReference type="ARBA" id="ARBA00022970"/>
    </source>
</evidence>
<reference evidence="7 8" key="1">
    <citation type="submission" date="2019-04" db="EMBL/GenBank/DDBJ databases">
        <title>genome sequence of strain W3.</title>
        <authorList>
            <person name="Gao J."/>
            <person name="Sun J."/>
        </authorList>
    </citation>
    <scope>NUCLEOTIDE SEQUENCE [LARGE SCALE GENOMIC DNA]</scope>
    <source>
        <strain evidence="7 8">W3</strain>
    </source>
</reference>